<keyword evidence="2" id="KW-0614">Plasmid</keyword>
<geneLocation type="plasmid" evidence="2 3">
    <name>pOANT02</name>
</geneLocation>
<organism evidence="2 3">
    <name type="scientific">Brucella anthropi (strain ATCC 49188 / DSM 6882 / CCUG 24695 / JCM 21032 / LMG 3331 / NBRC 15819 / NCTC 12168 / Alc 37)</name>
    <name type="common">Ochrobactrum anthropi</name>
    <dbReference type="NCBI Taxonomy" id="439375"/>
    <lineage>
        <taxon>Bacteria</taxon>
        <taxon>Pseudomonadati</taxon>
        <taxon>Pseudomonadota</taxon>
        <taxon>Alphaproteobacteria</taxon>
        <taxon>Hyphomicrobiales</taxon>
        <taxon>Brucellaceae</taxon>
        <taxon>Brucella/Ochrobactrum group</taxon>
        <taxon>Brucella</taxon>
    </lineage>
</organism>
<evidence type="ECO:0000256" key="1">
    <source>
        <dbReference type="SAM" id="MobiDB-lite"/>
    </source>
</evidence>
<dbReference type="AlphaFoldDB" id="A6X822"/>
<dbReference type="EMBL" id="CP000761">
    <property type="protein sequence ID" value="ABS17376.1"/>
    <property type="molecule type" value="Genomic_DNA"/>
</dbReference>
<gene>
    <name evidence="2" type="ordered locus">Oant_4789</name>
</gene>
<proteinExistence type="predicted"/>
<sequence length="121" mass="13426">MTTVRFVYTLDYVAEMLEEDVDLLQAIIYNDDNLTYGNIISVVTGDDQSTSALTDDGIDELRQMLADARKSVQNGKNSSNALSMTKRSSPASRHIHHGNNRAVTLGPSRIDLSRPNSRKIE</sequence>
<keyword evidence="3" id="KW-1185">Reference proteome</keyword>
<protein>
    <submittedName>
        <fullName evidence="2">Uncharacterized protein</fullName>
    </submittedName>
</protein>
<evidence type="ECO:0000313" key="3">
    <source>
        <dbReference type="Proteomes" id="UP000002301"/>
    </source>
</evidence>
<reference evidence="2 3" key="1">
    <citation type="journal article" date="2011" name="J. Bacteriol.">
        <title>Genome of Ochrobactrum anthropi ATCC 49188 T, a versatile opportunistic pathogen and symbiont of several eukaryotic hosts.</title>
        <authorList>
            <person name="Chain P.S."/>
            <person name="Lang D.M."/>
            <person name="Comerci D.J."/>
            <person name="Malfatti S.A."/>
            <person name="Vergez L.M."/>
            <person name="Shin M."/>
            <person name="Ugalde R.A."/>
            <person name="Garcia E."/>
            <person name="Tolmasky M.E."/>
        </authorList>
    </citation>
    <scope>NUCLEOTIDE SEQUENCE [LARGE SCALE GENOMIC DNA]</scope>
    <source>
        <strain evidence="3">ATCC 49188 / DSM 6882 / CCUG 24695 / JCM 21032 / LMG 3331 / NBRC 15819 / NCTC 12168 / Alc 37</strain>
    </source>
</reference>
<feature type="compositionally biased region" description="Polar residues" evidence="1">
    <location>
        <begin position="71"/>
        <end position="91"/>
    </location>
</feature>
<feature type="region of interest" description="Disordered" evidence="1">
    <location>
        <begin position="68"/>
        <end position="121"/>
    </location>
</feature>
<name>A6X822_BRUA4</name>
<evidence type="ECO:0000313" key="2">
    <source>
        <dbReference type="EMBL" id="ABS17376.1"/>
    </source>
</evidence>
<dbReference type="KEGG" id="oan:Oant_4789"/>
<dbReference type="Proteomes" id="UP000002301">
    <property type="component" value="Plasmid pOANT02"/>
</dbReference>
<accession>A6X822</accession>
<dbReference type="HOGENOM" id="CLU_2035628_0_0_5"/>